<name>A0ABS5KJ46_9ACTN</name>
<organism evidence="2 3">
    <name type="scientific">Catenulispora pinistramenti</name>
    <dbReference type="NCBI Taxonomy" id="2705254"/>
    <lineage>
        <taxon>Bacteria</taxon>
        <taxon>Bacillati</taxon>
        <taxon>Actinomycetota</taxon>
        <taxon>Actinomycetes</taxon>
        <taxon>Catenulisporales</taxon>
        <taxon>Catenulisporaceae</taxon>
        <taxon>Catenulispora</taxon>
    </lineage>
</organism>
<dbReference type="RefSeq" id="WP_212007814.1">
    <property type="nucleotide sequence ID" value="NZ_JAAFYZ010000010.1"/>
</dbReference>
<proteinExistence type="predicted"/>
<evidence type="ECO:0000313" key="3">
    <source>
        <dbReference type="Proteomes" id="UP000730482"/>
    </source>
</evidence>
<accession>A0ABS5KJ46</accession>
<evidence type="ECO:0008006" key="4">
    <source>
        <dbReference type="Google" id="ProtNLM"/>
    </source>
</evidence>
<feature type="region of interest" description="Disordered" evidence="1">
    <location>
        <begin position="85"/>
        <end position="105"/>
    </location>
</feature>
<evidence type="ECO:0000313" key="2">
    <source>
        <dbReference type="EMBL" id="MBS2546163.1"/>
    </source>
</evidence>
<dbReference type="EMBL" id="JAAFYZ010000010">
    <property type="protein sequence ID" value="MBS2546163.1"/>
    <property type="molecule type" value="Genomic_DNA"/>
</dbReference>
<sequence>MRPPPDADLSLDLDGLDRFAGALENLNGQWDGTNNQIGDIDWVAGDTDFLDALNSFTRSWANAATLINTYSAQLSSMARASAAQFQQTDSNLAGQTPRGRRPIAY</sequence>
<dbReference type="Proteomes" id="UP000730482">
    <property type="component" value="Unassembled WGS sequence"/>
</dbReference>
<reference evidence="2 3" key="1">
    <citation type="submission" date="2020-02" db="EMBL/GenBank/DDBJ databases">
        <title>Acidophilic actinobacteria isolated from forest soil.</title>
        <authorList>
            <person name="Golinska P."/>
        </authorList>
    </citation>
    <scope>NUCLEOTIDE SEQUENCE [LARGE SCALE GENOMIC DNA]</scope>
    <source>
        <strain evidence="2 3">NL8</strain>
    </source>
</reference>
<evidence type="ECO:0000256" key="1">
    <source>
        <dbReference type="SAM" id="MobiDB-lite"/>
    </source>
</evidence>
<comment type="caution">
    <text evidence="2">The sequence shown here is derived from an EMBL/GenBank/DDBJ whole genome shotgun (WGS) entry which is preliminary data.</text>
</comment>
<feature type="compositionally biased region" description="Polar residues" evidence="1">
    <location>
        <begin position="85"/>
        <end position="94"/>
    </location>
</feature>
<protein>
    <recommendedName>
        <fullName evidence="4">WXG100 family type VII secretion target</fullName>
    </recommendedName>
</protein>
<keyword evidence="3" id="KW-1185">Reference proteome</keyword>
<gene>
    <name evidence="2" type="ORF">KGQ19_04710</name>
</gene>